<proteinExistence type="predicted"/>
<dbReference type="InParanoid" id="I7LY84"/>
<reference evidence="3" key="1">
    <citation type="journal article" date="2006" name="PLoS Biol.">
        <title>Macronuclear genome sequence of the ciliate Tetrahymena thermophila, a model eukaryote.</title>
        <authorList>
            <person name="Eisen J.A."/>
            <person name="Coyne R.S."/>
            <person name="Wu M."/>
            <person name="Wu D."/>
            <person name="Thiagarajan M."/>
            <person name="Wortman J.R."/>
            <person name="Badger J.H."/>
            <person name="Ren Q."/>
            <person name="Amedeo P."/>
            <person name="Jones K.M."/>
            <person name="Tallon L.J."/>
            <person name="Delcher A.L."/>
            <person name="Salzberg S.L."/>
            <person name="Silva J.C."/>
            <person name="Haas B.J."/>
            <person name="Majoros W.H."/>
            <person name="Farzad M."/>
            <person name="Carlton J.M."/>
            <person name="Smith R.K. Jr."/>
            <person name="Garg J."/>
            <person name="Pearlman R.E."/>
            <person name="Karrer K.M."/>
            <person name="Sun L."/>
            <person name="Manning G."/>
            <person name="Elde N.C."/>
            <person name="Turkewitz A.P."/>
            <person name="Asai D.J."/>
            <person name="Wilkes D.E."/>
            <person name="Wang Y."/>
            <person name="Cai H."/>
            <person name="Collins K."/>
            <person name="Stewart B.A."/>
            <person name="Lee S.R."/>
            <person name="Wilamowska K."/>
            <person name="Weinberg Z."/>
            <person name="Ruzzo W.L."/>
            <person name="Wloga D."/>
            <person name="Gaertig J."/>
            <person name="Frankel J."/>
            <person name="Tsao C.-C."/>
            <person name="Gorovsky M.A."/>
            <person name="Keeling P.J."/>
            <person name="Waller R.F."/>
            <person name="Patron N.J."/>
            <person name="Cherry J.M."/>
            <person name="Stover N.A."/>
            <person name="Krieger C.J."/>
            <person name="del Toro C."/>
            <person name="Ryder H.F."/>
            <person name="Williamson S.C."/>
            <person name="Barbeau R.A."/>
            <person name="Hamilton E.P."/>
            <person name="Orias E."/>
        </authorList>
    </citation>
    <scope>NUCLEOTIDE SEQUENCE [LARGE SCALE GENOMIC DNA]</scope>
    <source>
        <strain evidence="3">SB210</strain>
    </source>
</reference>
<keyword evidence="1" id="KW-0472">Membrane</keyword>
<dbReference type="Proteomes" id="UP000009168">
    <property type="component" value="Unassembled WGS sequence"/>
</dbReference>
<feature type="transmembrane region" description="Helical" evidence="1">
    <location>
        <begin position="7"/>
        <end position="25"/>
    </location>
</feature>
<evidence type="ECO:0000256" key="1">
    <source>
        <dbReference type="SAM" id="Phobius"/>
    </source>
</evidence>
<dbReference type="RefSeq" id="XP_001028139.1">
    <property type="nucleotide sequence ID" value="XM_001028139.1"/>
</dbReference>
<dbReference type="KEGG" id="tet:TTHERM_00527340"/>
<dbReference type="GeneID" id="7827584"/>
<dbReference type="EMBL" id="GG662209">
    <property type="protein sequence ID" value="EAS07897.1"/>
    <property type="molecule type" value="Genomic_DNA"/>
</dbReference>
<evidence type="ECO:0000313" key="3">
    <source>
        <dbReference type="Proteomes" id="UP000009168"/>
    </source>
</evidence>
<evidence type="ECO:0000313" key="2">
    <source>
        <dbReference type="EMBL" id="EAS07897.1"/>
    </source>
</evidence>
<dbReference type="AlphaFoldDB" id="I7LY84"/>
<dbReference type="HOGENOM" id="CLU_820119_0_0_1"/>
<feature type="transmembrane region" description="Helical" evidence="1">
    <location>
        <begin position="190"/>
        <end position="207"/>
    </location>
</feature>
<feature type="transmembrane region" description="Helical" evidence="1">
    <location>
        <begin position="92"/>
        <end position="110"/>
    </location>
</feature>
<feature type="transmembrane region" description="Helical" evidence="1">
    <location>
        <begin position="151"/>
        <end position="170"/>
    </location>
</feature>
<sequence length="339" mass="39707">MSVILNLWTCSAAVLTCSVILNLYSDEMPYYLLELPYLFNLFADRAEASLERKTPSSKKLQFLSVLIFRLTKPIVFQVYFKEFNIVQLYESVVDVTIFASFFYMIPFKYWQQLRNHRFSGNIINTLDAFGSAEVMIYLVQSTLKSASFSQYILIVTISNLIESIISWVMYKNEGSEESLQNFLQSIQQTIFIELKCCFMNILCFALLHSSTQISNIMYNLIYSKSQFSRNIKLLEYFTNFIYVEDSIKSFNISSSTSSISLNSNLSQQESKSTVSIPSNNLQQIELKQPQKDFQLVEQLNLKNTELFLKHSFNNYPYNKSHERFKQKAKHHHHHHFQHK</sequence>
<accession>I7LY84</accession>
<keyword evidence="1 2" id="KW-0812">Transmembrane</keyword>
<protein>
    <submittedName>
        <fullName evidence="2">Transmembrane protein, putative</fullName>
    </submittedName>
</protein>
<keyword evidence="1" id="KW-1133">Transmembrane helix</keyword>
<organism evidence="2 3">
    <name type="scientific">Tetrahymena thermophila (strain SB210)</name>
    <dbReference type="NCBI Taxonomy" id="312017"/>
    <lineage>
        <taxon>Eukaryota</taxon>
        <taxon>Sar</taxon>
        <taxon>Alveolata</taxon>
        <taxon>Ciliophora</taxon>
        <taxon>Intramacronucleata</taxon>
        <taxon>Oligohymenophorea</taxon>
        <taxon>Hymenostomatida</taxon>
        <taxon>Tetrahymenina</taxon>
        <taxon>Tetrahymenidae</taxon>
        <taxon>Tetrahymena</taxon>
    </lineage>
</organism>
<keyword evidence="3" id="KW-1185">Reference proteome</keyword>
<name>I7LY84_TETTS</name>
<gene>
    <name evidence="2" type="ORF">TTHERM_00527340</name>
</gene>